<accession>A0A0F9FCS1</accession>
<name>A0A0F9FCS1_9ZZZZ</name>
<comment type="caution">
    <text evidence="2">The sequence shown here is derived from an EMBL/GenBank/DDBJ whole genome shotgun (WGS) entry which is preliminary data.</text>
</comment>
<dbReference type="InterPro" id="IPR038726">
    <property type="entry name" value="PDDEXK_AddAB-type"/>
</dbReference>
<evidence type="ECO:0000259" key="1">
    <source>
        <dbReference type="Pfam" id="PF12705"/>
    </source>
</evidence>
<gene>
    <name evidence="2" type="ORF">LCGC14_2258990</name>
</gene>
<evidence type="ECO:0000313" key="2">
    <source>
        <dbReference type="EMBL" id="KKL55080.1"/>
    </source>
</evidence>
<dbReference type="EMBL" id="LAZR01030970">
    <property type="protein sequence ID" value="KKL55080.1"/>
    <property type="molecule type" value="Genomic_DNA"/>
</dbReference>
<dbReference type="AlphaFoldDB" id="A0A0F9FCS1"/>
<protein>
    <recommendedName>
        <fullName evidence="1">PD-(D/E)XK endonuclease-like domain-containing protein</fullName>
    </recommendedName>
</protein>
<reference evidence="2" key="1">
    <citation type="journal article" date="2015" name="Nature">
        <title>Complex archaea that bridge the gap between prokaryotes and eukaryotes.</title>
        <authorList>
            <person name="Spang A."/>
            <person name="Saw J.H."/>
            <person name="Jorgensen S.L."/>
            <person name="Zaremba-Niedzwiedzka K."/>
            <person name="Martijn J."/>
            <person name="Lind A.E."/>
            <person name="van Eijk R."/>
            <person name="Schleper C."/>
            <person name="Guy L."/>
            <person name="Ettema T.J."/>
        </authorList>
    </citation>
    <scope>NUCLEOTIDE SEQUENCE</scope>
</reference>
<proteinExistence type="predicted"/>
<organism evidence="2">
    <name type="scientific">marine sediment metagenome</name>
    <dbReference type="NCBI Taxonomy" id="412755"/>
    <lineage>
        <taxon>unclassified sequences</taxon>
        <taxon>metagenomes</taxon>
        <taxon>ecological metagenomes</taxon>
    </lineage>
</organism>
<dbReference type="Pfam" id="PF12705">
    <property type="entry name" value="PDDEXK_1"/>
    <property type="match status" value="1"/>
</dbReference>
<feature type="domain" description="PD-(D/E)XK endonuclease-like" evidence="1">
    <location>
        <begin position="5"/>
        <end position="210"/>
    </location>
</feature>
<sequence>MRPQSATSIADYKRCSILFYLCHVLRLRPIEKAESLRQGTNWHKCLEILTMVPGKCPVSTYHFSDGPVCPVCENTGFIRKDADMREALFRYMNEAYATCPPSIDLIDWETEQTILLYSAIGWDWYWGNDKVDTIAREVHFAREINSIYSRRGTIDRIIQRGGTISLGEYKSTSKPIDPGAFYWSHLKLDSQLTMYLIEARHMQLAGELRQYGIKATDPLISGMLYDVWHKPKIKPKKLTQANTKKFIASGEYFGEKFKITESRTEIYVNGVEVETSIGALPKVTKKNPNIVIEIETNGTIKPLGGKFLGDVIFNVSPKLKNSGNEYKKRIIYDTLGWFSEMDANFKFVINSPDDIDEVNLFSFIFEAGHYLKAKKKEKEHRGYSEVFYYLLEGFEDSEGIDRESFLHLILNKRDAGIILEIETILRDEITNWREKRYWKLFPTFEFDGFEFDSSMFIVKNKKII</sequence>